<evidence type="ECO:0000256" key="1">
    <source>
        <dbReference type="SAM" id="MobiDB-lite"/>
    </source>
</evidence>
<proteinExistence type="predicted"/>
<evidence type="ECO:0000313" key="3">
    <source>
        <dbReference type="Proteomes" id="UP000636479"/>
    </source>
</evidence>
<dbReference type="GeneID" id="59348353"/>
<dbReference type="EMBL" id="JACAZF010000008">
    <property type="protein sequence ID" value="KAF7296890.1"/>
    <property type="molecule type" value="Genomic_DNA"/>
</dbReference>
<sequence>MALNLHRHQTSKTATRLFEVTHARPPLLTHLLSLRKHTPIETSLQIQISPPYLPLPVRPVTPHRIGPRDTPPQAQPQRHPARSLADLARCVGLSGSIESDSLAEKQYSIFPDRKAMFPGDKAIFPDSKTDFLAAKHWTPAPSPTHAHTITALLIDMLCVGPITHDAHLFLSQRATPARPARIVRVLALESAV</sequence>
<reference evidence="2" key="1">
    <citation type="submission" date="2020-05" db="EMBL/GenBank/DDBJ databases">
        <title>Mycena genomes resolve the evolution of fungal bioluminescence.</title>
        <authorList>
            <person name="Tsai I.J."/>
        </authorList>
    </citation>
    <scope>NUCLEOTIDE SEQUENCE</scope>
    <source>
        <strain evidence="2">171206Taipei</strain>
    </source>
</reference>
<organism evidence="2 3">
    <name type="scientific">Mycena indigotica</name>
    <dbReference type="NCBI Taxonomy" id="2126181"/>
    <lineage>
        <taxon>Eukaryota</taxon>
        <taxon>Fungi</taxon>
        <taxon>Dikarya</taxon>
        <taxon>Basidiomycota</taxon>
        <taxon>Agaricomycotina</taxon>
        <taxon>Agaricomycetes</taxon>
        <taxon>Agaricomycetidae</taxon>
        <taxon>Agaricales</taxon>
        <taxon>Marasmiineae</taxon>
        <taxon>Mycenaceae</taxon>
        <taxon>Mycena</taxon>
    </lineage>
</organism>
<accession>A0A8H6SFH2</accession>
<comment type="caution">
    <text evidence="2">The sequence shown here is derived from an EMBL/GenBank/DDBJ whole genome shotgun (WGS) entry which is preliminary data.</text>
</comment>
<protein>
    <submittedName>
        <fullName evidence="2">Uncharacterized protein</fullName>
    </submittedName>
</protein>
<gene>
    <name evidence="2" type="ORF">MIND_00920800</name>
</gene>
<keyword evidence="3" id="KW-1185">Reference proteome</keyword>
<dbReference type="AlphaFoldDB" id="A0A8H6SFH2"/>
<feature type="region of interest" description="Disordered" evidence="1">
    <location>
        <begin position="59"/>
        <end position="80"/>
    </location>
</feature>
<name>A0A8H6SFH2_9AGAR</name>
<dbReference type="RefSeq" id="XP_037217249.1">
    <property type="nucleotide sequence ID" value="XM_037365837.1"/>
</dbReference>
<dbReference type="Proteomes" id="UP000636479">
    <property type="component" value="Unassembled WGS sequence"/>
</dbReference>
<evidence type="ECO:0000313" key="2">
    <source>
        <dbReference type="EMBL" id="KAF7296890.1"/>
    </source>
</evidence>